<feature type="domain" description="Bacteriophage T5 Orf172 DNA-binding" evidence="2">
    <location>
        <begin position="338"/>
        <end position="466"/>
    </location>
</feature>
<feature type="region of interest" description="Disordered" evidence="1">
    <location>
        <begin position="291"/>
        <end position="339"/>
    </location>
</feature>
<dbReference type="PANTHER" id="PTHR28094:SF2">
    <property type="entry name" value="BACTERIOPHAGE T5 ORF172 DNA-BINDING DOMAIN-CONTAINING PROTEIN"/>
    <property type="match status" value="1"/>
</dbReference>
<dbReference type="InterPro" id="IPR053006">
    <property type="entry name" value="Meiosis_regulatory"/>
</dbReference>
<dbReference type="Pfam" id="PF10544">
    <property type="entry name" value="T5orf172"/>
    <property type="match status" value="1"/>
</dbReference>
<feature type="region of interest" description="Disordered" evidence="1">
    <location>
        <begin position="118"/>
        <end position="161"/>
    </location>
</feature>
<comment type="caution">
    <text evidence="3">The sequence shown here is derived from an EMBL/GenBank/DDBJ whole genome shotgun (WGS) entry which is preliminary data.</text>
</comment>
<evidence type="ECO:0000259" key="2">
    <source>
        <dbReference type="SMART" id="SM00974"/>
    </source>
</evidence>
<evidence type="ECO:0000256" key="1">
    <source>
        <dbReference type="SAM" id="MobiDB-lite"/>
    </source>
</evidence>
<gene>
    <name evidence="3" type="ORF">WHR41_06311</name>
</gene>
<keyword evidence="4" id="KW-1185">Reference proteome</keyword>
<dbReference type="PANTHER" id="PTHR28094">
    <property type="entry name" value="MEIOTICALLY UP-REGULATED GENE 113 PROTEIN"/>
    <property type="match status" value="1"/>
</dbReference>
<dbReference type="GeneID" id="96007754"/>
<feature type="region of interest" description="Disordered" evidence="1">
    <location>
        <begin position="1"/>
        <end position="31"/>
    </location>
</feature>
<feature type="compositionally biased region" description="Polar residues" evidence="1">
    <location>
        <begin position="324"/>
        <end position="338"/>
    </location>
</feature>
<evidence type="ECO:0000313" key="4">
    <source>
        <dbReference type="Proteomes" id="UP000803884"/>
    </source>
</evidence>
<feature type="region of interest" description="Disordered" evidence="1">
    <location>
        <begin position="184"/>
        <end position="240"/>
    </location>
</feature>
<feature type="compositionally biased region" description="Basic residues" evidence="1">
    <location>
        <begin position="124"/>
        <end position="134"/>
    </location>
</feature>
<dbReference type="EMBL" id="JAAQHG020000026">
    <property type="protein sequence ID" value="KAL1584454.1"/>
    <property type="molecule type" value="Genomic_DNA"/>
</dbReference>
<evidence type="ECO:0000313" key="3">
    <source>
        <dbReference type="EMBL" id="KAL1584454.1"/>
    </source>
</evidence>
<dbReference type="SMART" id="SM00974">
    <property type="entry name" value="T5orf172"/>
    <property type="match status" value="1"/>
</dbReference>
<dbReference type="AlphaFoldDB" id="A0AB34KH47"/>
<name>A0AB34KH47_9PEZI</name>
<feature type="compositionally biased region" description="Low complexity" evidence="1">
    <location>
        <begin position="207"/>
        <end position="221"/>
    </location>
</feature>
<dbReference type="InterPro" id="IPR018306">
    <property type="entry name" value="Phage_T5_Orf172_DNA-bd"/>
</dbReference>
<proteinExistence type="predicted"/>
<feature type="region of interest" description="Disordered" evidence="1">
    <location>
        <begin position="380"/>
        <end position="409"/>
    </location>
</feature>
<protein>
    <recommendedName>
        <fullName evidence="2">Bacteriophage T5 Orf172 DNA-binding domain-containing protein</fullName>
    </recommendedName>
</protein>
<sequence length="475" mass="52269">MATRAFAGRTPEALLGRNDSKNPATTCRGITNSGRPCRRAIASPKARKSGVVAVVGDEDEGVESASFYCHDHKAQAVNDASNGIKAPDRKKTELYPLQERSSIDTLVQRLGVEGVGSEISAKVRPGKQKPGKKTGRTEAPYAEKYGLGHPERRKTKHEKSSFWSMLCCGGGGDDEDYVEIVRHKKRVGEPRPSNQSPRPSAPEHSRPSSTPSRMSGSSTTPQKQTTELPTRPANYHTASTNSQTGHLLSFIPQHLSPTLTSTLLTELGKPPNPNDEEGYIYIFWLTPQQDKAPDTSTARSLLSPPTSTRRERRVSDVVSEFSSTTASSPRGASTNTKARPTILLKIGRANNVTRRMNEWQRQCGYALTLVRWYPYVSSSSAPSSPAHTPGGQQSPRSRPGAGRRESSGLVRKVPCVKRVERLIHLELAERRVMRDCGVCGREHREWFEVEGSEKGVRGVDEVVRRWVGWGEQQVG</sequence>
<feature type="compositionally biased region" description="Polar residues" evidence="1">
    <location>
        <begin position="21"/>
        <end position="31"/>
    </location>
</feature>
<organism evidence="3 4">
    <name type="scientific">Cladosporium halotolerans</name>
    <dbReference type="NCBI Taxonomy" id="1052096"/>
    <lineage>
        <taxon>Eukaryota</taxon>
        <taxon>Fungi</taxon>
        <taxon>Dikarya</taxon>
        <taxon>Ascomycota</taxon>
        <taxon>Pezizomycotina</taxon>
        <taxon>Dothideomycetes</taxon>
        <taxon>Dothideomycetidae</taxon>
        <taxon>Cladosporiales</taxon>
        <taxon>Cladosporiaceae</taxon>
        <taxon>Cladosporium</taxon>
    </lineage>
</organism>
<dbReference type="Proteomes" id="UP000803884">
    <property type="component" value="Unassembled WGS sequence"/>
</dbReference>
<reference evidence="3 4" key="1">
    <citation type="journal article" date="2020" name="Microbiol. Resour. Announc.">
        <title>Draft Genome Sequence of a Cladosporium Species Isolated from the Mesophotic Ascidian Didemnum maculosum.</title>
        <authorList>
            <person name="Gioti A."/>
            <person name="Siaperas R."/>
            <person name="Nikolaivits E."/>
            <person name="Le Goff G."/>
            <person name="Ouazzani J."/>
            <person name="Kotoulas G."/>
            <person name="Topakas E."/>
        </authorList>
    </citation>
    <scope>NUCLEOTIDE SEQUENCE [LARGE SCALE GENOMIC DNA]</scope>
    <source>
        <strain evidence="3 4">TM138-S3</strain>
    </source>
</reference>
<dbReference type="RefSeq" id="XP_069227560.1">
    <property type="nucleotide sequence ID" value="XM_069374916.1"/>
</dbReference>
<feature type="compositionally biased region" description="Polar residues" evidence="1">
    <location>
        <begin position="291"/>
        <end position="305"/>
    </location>
</feature>
<accession>A0AB34KH47</accession>